<comment type="pathway">
    <text evidence="1">Protein modification; protein ubiquitination.</text>
</comment>
<protein>
    <recommendedName>
        <fullName evidence="3">BTB domain-containing protein</fullName>
    </recommendedName>
</protein>
<feature type="compositionally biased region" description="Low complexity" evidence="2">
    <location>
        <begin position="149"/>
        <end position="166"/>
    </location>
</feature>
<dbReference type="PANTHER" id="PTHR26379">
    <property type="entry name" value="BTB/POZ AND MATH DOMAIN-CONTAINING PROTEIN 1"/>
    <property type="match status" value="1"/>
</dbReference>
<organism evidence="4 5">
    <name type="scientific">Linum trigynum</name>
    <dbReference type="NCBI Taxonomy" id="586398"/>
    <lineage>
        <taxon>Eukaryota</taxon>
        <taxon>Viridiplantae</taxon>
        <taxon>Streptophyta</taxon>
        <taxon>Embryophyta</taxon>
        <taxon>Tracheophyta</taxon>
        <taxon>Spermatophyta</taxon>
        <taxon>Magnoliopsida</taxon>
        <taxon>eudicotyledons</taxon>
        <taxon>Gunneridae</taxon>
        <taxon>Pentapetalae</taxon>
        <taxon>rosids</taxon>
        <taxon>fabids</taxon>
        <taxon>Malpighiales</taxon>
        <taxon>Linaceae</taxon>
        <taxon>Linum</taxon>
    </lineage>
</organism>
<dbReference type="PANTHER" id="PTHR26379:SF293">
    <property type="entry name" value="BTB_POZ AND MATH DOMAIN-CONTAINING PROTEIN 3"/>
    <property type="match status" value="1"/>
</dbReference>
<proteinExistence type="predicted"/>
<dbReference type="Gene3D" id="3.30.710.10">
    <property type="entry name" value="Potassium Channel Kv1.1, Chain A"/>
    <property type="match status" value="1"/>
</dbReference>
<keyword evidence="5" id="KW-1185">Reference proteome</keyword>
<dbReference type="Proteomes" id="UP001497516">
    <property type="component" value="Chromosome 3"/>
</dbReference>
<gene>
    <name evidence="4" type="ORF">LTRI10_LOCUS16436</name>
</gene>
<evidence type="ECO:0000259" key="3">
    <source>
        <dbReference type="PROSITE" id="PS50097"/>
    </source>
</evidence>
<feature type="region of interest" description="Disordered" evidence="2">
    <location>
        <begin position="142"/>
        <end position="166"/>
    </location>
</feature>
<dbReference type="AlphaFoldDB" id="A0AAV2DL75"/>
<feature type="domain" description="BTB" evidence="3">
    <location>
        <begin position="78"/>
        <end position="130"/>
    </location>
</feature>
<sequence>MNVKLVYIVVCRLCNAGFESSRKQIKEASMYKMIASPLEPLFEFLRIGMKKLKQDSITVPDSNLDQGFKELLESEVGWDIVFHVGDEAFRAHKSILAARSPVSRAQFFGPAGDPNLNEVTVDDILPSVFKVSAATRHLPSKHDGEVLKFPETSSNSSPEFSASSTG</sequence>
<evidence type="ECO:0000256" key="2">
    <source>
        <dbReference type="SAM" id="MobiDB-lite"/>
    </source>
</evidence>
<dbReference type="InterPro" id="IPR000210">
    <property type="entry name" value="BTB/POZ_dom"/>
</dbReference>
<evidence type="ECO:0000256" key="1">
    <source>
        <dbReference type="ARBA" id="ARBA00004906"/>
    </source>
</evidence>
<dbReference type="SUPFAM" id="SSF54695">
    <property type="entry name" value="POZ domain"/>
    <property type="match status" value="1"/>
</dbReference>
<evidence type="ECO:0000313" key="4">
    <source>
        <dbReference type="EMBL" id="CAL1374579.1"/>
    </source>
</evidence>
<reference evidence="4 5" key="1">
    <citation type="submission" date="2024-04" db="EMBL/GenBank/DDBJ databases">
        <authorList>
            <person name="Fracassetti M."/>
        </authorList>
    </citation>
    <scope>NUCLEOTIDE SEQUENCE [LARGE SCALE GENOMIC DNA]</scope>
</reference>
<accession>A0AAV2DL75</accession>
<dbReference type="EMBL" id="OZ034816">
    <property type="protein sequence ID" value="CAL1374579.1"/>
    <property type="molecule type" value="Genomic_DNA"/>
</dbReference>
<evidence type="ECO:0000313" key="5">
    <source>
        <dbReference type="Proteomes" id="UP001497516"/>
    </source>
</evidence>
<name>A0AAV2DL75_9ROSI</name>
<dbReference type="Pfam" id="PF00651">
    <property type="entry name" value="BTB"/>
    <property type="match status" value="1"/>
</dbReference>
<dbReference type="InterPro" id="IPR011333">
    <property type="entry name" value="SKP1/BTB/POZ_sf"/>
</dbReference>
<dbReference type="GO" id="GO:0016567">
    <property type="term" value="P:protein ubiquitination"/>
    <property type="evidence" value="ECO:0007669"/>
    <property type="project" value="InterPro"/>
</dbReference>
<dbReference type="PROSITE" id="PS50097">
    <property type="entry name" value="BTB"/>
    <property type="match status" value="1"/>
</dbReference>
<dbReference type="InterPro" id="IPR045005">
    <property type="entry name" value="BPM1-6"/>
</dbReference>